<evidence type="ECO:0000313" key="1">
    <source>
        <dbReference type="EMBL" id="MBB5636456.1"/>
    </source>
</evidence>
<organism evidence="1 2">
    <name type="scientific">Pedobacter cryoconitis</name>
    <dbReference type="NCBI Taxonomy" id="188932"/>
    <lineage>
        <taxon>Bacteria</taxon>
        <taxon>Pseudomonadati</taxon>
        <taxon>Bacteroidota</taxon>
        <taxon>Sphingobacteriia</taxon>
        <taxon>Sphingobacteriales</taxon>
        <taxon>Sphingobacteriaceae</taxon>
        <taxon>Pedobacter</taxon>
    </lineage>
</organism>
<gene>
    <name evidence="1" type="ORF">HDE68_002357</name>
</gene>
<dbReference type="EMBL" id="JACHCE010000003">
    <property type="protein sequence ID" value="MBB5636456.1"/>
    <property type="molecule type" value="Genomic_DNA"/>
</dbReference>
<accession>A0A7W9DYZ1</accession>
<reference evidence="1 2" key="1">
    <citation type="submission" date="2020-08" db="EMBL/GenBank/DDBJ databases">
        <title>Genomic Encyclopedia of Type Strains, Phase IV (KMG-V): Genome sequencing to study the core and pangenomes of soil and plant-associated prokaryotes.</title>
        <authorList>
            <person name="Whitman W."/>
        </authorList>
    </citation>
    <scope>NUCLEOTIDE SEQUENCE [LARGE SCALE GENOMIC DNA]</scope>
    <source>
        <strain evidence="1 2">S3M1</strain>
    </source>
</reference>
<proteinExistence type="predicted"/>
<evidence type="ECO:0008006" key="3">
    <source>
        <dbReference type="Google" id="ProtNLM"/>
    </source>
</evidence>
<comment type="caution">
    <text evidence="1">The sequence shown here is derived from an EMBL/GenBank/DDBJ whole genome shotgun (WGS) entry which is preliminary data.</text>
</comment>
<name>A0A7W9DYZ1_9SPHI</name>
<dbReference type="AlphaFoldDB" id="A0A7W9DYZ1"/>
<evidence type="ECO:0000313" key="2">
    <source>
        <dbReference type="Proteomes" id="UP000537204"/>
    </source>
</evidence>
<dbReference type="RefSeq" id="WP_260171752.1">
    <property type="nucleotide sequence ID" value="NZ_JACHCD010000006.1"/>
</dbReference>
<dbReference type="Proteomes" id="UP000537204">
    <property type="component" value="Unassembled WGS sequence"/>
</dbReference>
<sequence>MRGIIIDKLIFTFKHYITHMKKVFTILCLTVIATFAIQSSSQAQSYKNAIGGRFGAANGVTFKTSLGENKMLDIIANFRSNNNYNYFRATALYEVYQPVNGARGLNWYYGGGGSIGTVKYKPYNSSDLYLSVDGVLGLDYKFADAPINVSLDWKPAIQLAPDTNFDASGVGISLRFTF</sequence>
<protein>
    <recommendedName>
        <fullName evidence="3">Secreted protein</fullName>
    </recommendedName>
</protein>